<dbReference type="AlphaFoldDB" id="A0A329MH50"/>
<feature type="transmembrane region" description="Helical" evidence="1">
    <location>
        <begin position="6"/>
        <end position="22"/>
    </location>
</feature>
<dbReference type="Pfam" id="PF22570">
    <property type="entry name" value="LiaF-TM"/>
    <property type="match status" value="1"/>
</dbReference>
<sequence>MRLNRNGGFALFLIACGALILLDKVGFGFGWLMGYLIPIAMVGLGFYGMKNGKTFIGLALMVVGAIILLGKFSGIIGVLIAIALIAYGVSRLKNNATY</sequence>
<dbReference type="EMBL" id="QMFB01000013">
    <property type="protein sequence ID" value="RAV19215.1"/>
    <property type="molecule type" value="Genomic_DNA"/>
</dbReference>
<gene>
    <name evidence="3" type="ORF">DQG23_22020</name>
</gene>
<keyword evidence="4" id="KW-1185">Reference proteome</keyword>
<reference evidence="3 4" key="1">
    <citation type="journal article" date="2009" name="Int. J. Syst. Evol. Microbiol.">
        <title>Paenibacillus contaminans sp. nov., isolated from a contaminated laboratory plate.</title>
        <authorList>
            <person name="Chou J.H."/>
            <person name="Lee J.H."/>
            <person name="Lin M.C."/>
            <person name="Chang P.S."/>
            <person name="Arun A.B."/>
            <person name="Young C.C."/>
            <person name="Chen W.M."/>
        </authorList>
    </citation>
    <scope>NUCLEOTIDE SEQUENCE [LARGE SCALE GENOMIC DNA]</scope>
    <source>
        <strain evidence="3 4">CKOBP-6</strain>
    </source>
</reference>
<feature type="transmembrane region" description="Helical" evidence="1">
    <location>
        <begin position="29"/>
        <end position="49"/>
    </location>
</feature>
<keyword evidence="1" id="KW-0812">Transmembrane</keyword>
<keyword evidence="1" id="KW-1133">Transmembrane helix</keyword>
<evidence type="ECO:0000256" key="1">
    <source>
        <dbReference type="SAM" id="Phobius"/>
    </source>
</evidence>
<evidence type="ECO:0000313" key="4">
    <source>
        <dbReference type="Proteomes" id="UP000250369"/>
    </source>
</evidence>
<dbReference type="Proteomes" id="UP000250369">
    <property type="component" value="Unassembled WGS sequence"/>
</dbReference>
<comment type="caution">
    <text evidence="3">The sequence shown here is derived from an EMBL/GenBank/DDBJ whole genome shotgun (WGS) entry which is preliminary data.</text>
</comment>
<dbReference type="InterPro" id="IPR054331">
    <property type="entry name" value="LiaF_TM"/>
</dbReference>
<organism evidence="3 4">
    <name type="scientific">Paenibacillus contaminans</name>
    <dbReference type="NCBI Taxonomy" id="450362"/>
    <lineage>
        <taxon>Bacteria</taxon>
        <taxon>Bacillati</taxon>
        <taxon>Bacillota</taxon>
        <taxon>Bacilli</taxon>
        <taxon>Bacillales</taxon>
        <taxon>Paenibacillaceae</taxon>
        <taxon>Paenibacillus</taxon>
    </lineage>
</organism>
<dbReference type="RefSeq" id="WP_113033033.1">
    <property type="nucleotide sequence ID" value="NZ_QMFB01000013.1"/>
</dbReference>
<protein>
    <recommendedName>
        <fullName evidence="2">LiaF transmembrane domain-containing protein</fullName>
    </recommendedName>
</protein>
<evidence type="ECO:0000313" key="3">
    <source>
        <dbReference type="EMBL" id="RAV19215.1"/>
    </source>
</evidence>
<dbReference type="OrthoDB" id="2679996at2"/>
<feature type="domain" description="LiaF transmembrane" evidence="2">
    <location>
        <begin position="9"/>
        <end position="94"/>
    </location>
</feature>
<name>A0A329MH50_9BACL</name>
<feature type="transmembrane region" description="Helical" evidence="1">
    <location>
        <begin position="55"/>
        <end position="88"/>
    </location>
</feature>
<keyword evidence="1" id="KW-0472">Membrane</keyword>
<dbReference type="PROSITE" id="PS51257">
    <property type="entry name" value="PROKAR_LIPOPROTEIN"/>
    <property type="match status" value="1"/>
</dbReference>
<accession>A0A329MH50</accession>
<proteinExistence type="predicted"/>
<evidence type="ECO:0000259" key="2">
    <source>
        <dbReference type="Pfam" id="PF22570"/>
    </source>
</evidence>